<keyword evidence="4" id="KW-1185">Reference proteome</keyword>
<name>A0ABR8PMJ9_9BACL</name>
<comment type="caution">
    <text evidence="3">The sequence shown here is derived from an EMBL/GenBank/DDBJ whole genome shotgun (WGS) entry which is preliminary data.</text>
</comment>
<dbReference type="RefSeq" id="WP_191691483.1">
    <property type="nucleotide sequence ID" value="NZ_JACSQY010000012.1"/>
</dbReference>
<feature type="chain" id="PRO_5045440959" evidence="1">
    <location>
        <begin position="28"/>
        <end position="87"/>
    </location>
</feature>
<proteinExistence type="predicted"/>
<feature type="signal peptide" evidence="1">
    <location>
        <begin position="1"/>
        <end position="27"/>
    </location>
</feature>
<dbReference type="InterPro" id="IPR008613">
    <property type="entry name" value="Excalibur_Ca-bd_domain"/>
</dbReference>
<sequence length="87" mass="9149">MKKIGAVLTATVLALGVATIPAQPADAAPSKFKNCTMLNQTYKGGVAKNAIVRNIGGKTKYAPTVNAAIYNAHTKMDRDKDGIACER</sequence>
<protein>
    <submittedName>
        <fullName evidence="3">Excalibur calcium-binding domain-containing protein</fullName>
    </submittedName>
</protein>
<accession>A0ABR8PMJ9</accession>
<dbReference type="SMART" id="SM00894">
    <property type="entry name" value="Excalibur"/>
    <property type="match status" value="1"/>
</dbReference>
<reference evidence="3 4" key="1">
    <citation type="submission" date="2020-08" db="EMBL/GenBank/DDBJ databases">
        <title>A Genomic Blueprint of the Chicken Gut Microbiome.</title>
        <authorList>
            <person name="Gilroy R."/>
            <person name="Ravi A."/>
            <person name="Getino M."/>
            <person name="Pursley I."/>
            <person name="Horton D.L."/>
            <person name="Alikhan N.-F."/>
            <person name="Baker D."/>
            <person name="Gharbi K."/>
            <person name="Hall N."/>
            <person name="Watson M."/>
            <person name="Adriaenssens E.M."/>
            <person name="Foster-Nyarko E."/>
            <person name="Jarju S."/>
            <person name="Secka A."/>
            <person name="Antonio M."/>
            <person name="Oren A."/>
            <person name="Chaudhuri R."/>
            <person name="La Ragione R.M."/>
            <person name="Hildebrand F."/>
            <person name="Pallen M.J."/>
        </authorList>
    </citation>
    <scope>NUCLEOTIDE SEQUENCE [LARGE SCALE GENOMIC DNA]</scope>
    <source>
        <strain evidence="3 4">Sa3CUA8</strain>
    </source>
</reference>
<dbReference type="EMBL" id="JACSQY010000012">
    <property type="protein sequence ID" value="MBD7909367.1"/>
    <property type="molecule type" value="Genomic_DNA"/>
</dbReference>
<dbReference type="Proteomes" id="UP000659496">
    <property type="component" value="Unassembled WGS sequence"/>
</dbReference>
<evidence type="ECO:0000313" key="3">
    <source>
        <dbReference type="EMBL" id="MBD7909367.1"/>
    </source>
</evidence>
<gene>
    <name evidence="3" type="ORF">H9659_13605</name>
</gene>
<evidence type="ECO:0000259" key="2">
    <source>
        <dbReference type="SMART" id="SM00894"/>
    </source>
</evidence>
<organism evidence="3 4">
    <name type="scientific">Sporosarcina gallistercoris</name>
    <dbReference type="NCBI Taxonomy" id="2762245"/>
    <lineage>
        <taxon>Bacteria</taxon>
        <taxon>Bacillati</taxon>
        <taxon>Bacillota</taxon>
        <taxon>Bacilli</taxon>
        <taxon>Bacillales</taxon>
        <taxon>Caryophanaceae</taxon>
        <taxon>Sporosarcina</taxon>
    </lineage>
</organism>
<evidence type="ECO:0000256" key="1">
    <source>
        <dbReference type="SAM" id="SignalP"/>
    </source>
</evidence>
<dbReference type="Pfam" id="PF05901">
    <property type="entry name" value="Excalibur"/>
    <property type="match status" value="1"/>
</dbReference>
<evidence type="ECO:0000313" key="4">
    <source>
        <dbReference type="Proteomes" id="UP000659496"/>
    </source>
</evidence>
<feature type="domain" description="Excalibur calcium-binding" evidence="2">
    <location>
        <begin position="31"/>
        <end position="86"/>
    </location>
</feature>
<keyword evidence="1" id="KW-0732">Signal</keyword>